<organism evidence="1 2">
    <name type="scientific">Flavobacterium aquicola</name>
    <dbReference type="NCBI Taxonomy" id="1682742"/>
    <lineage>
        <taxon>Bacteria</taxon>
        <taxon>Pseudomonadati</taxon>
        <taxon>Bacteroidota</taxon>
        <taxon>Flavobacteriia</taxon>
        <taxon>Flavobacteriales</taxon>
        <taxon>Flavobacteriaceae</taxon>
        <taxon>Flavobacterium</taxon>
    </lineage>
</organism>
<proteinExistence type="predicted"/>
<dbReference type="EMBL" id="QUNI01000008">
    <property type="protein sequence ID" value="REG97999.1"/>
    <property type="molecule type" value="Genomic_DNA"/>
</dbReference>
<evidence type="ECO:0000313" key="1">
    <source>
        <dbReference type="EMBL" id="REG97999.1"/>
    </source>
</evidence>
<keyword evidence="2" id="KW-1185">Reference proteome</keyword>
<sequence>MFSCCQLPRAVEKPSVLFVNLQKHEFVNMVFDGNLYYEQGIYRTPAVLDIFSHNASKMEERGYLIYKKRGITEMLSLTAVLTNLFSNHFL</sequence>
<protein>
    <submittedName>
        <fullName evidence="1">Uncharacterized protein</fullName>
    </submittedName>
</protein>
<dbReference type="Proteomes" id="UP000257136">
    <property type="component" value="Unassembled WGS sequence"/>
</dbReference>
<comment type="caution">
    <text evidence="1">The sequence shown here is derived from an EMBL/GenBank/DDBJ whole genome shotgun (WGS) entry which is preliminary data.</text>
</comment>
<accession>A0A3E0EL08</accession>
<gene>
    <name evidence="1" type="ORF">C8P67_108165</name>
</gene>
<reference evidence="1 2" key="1">
    <citation type="submission" date="2018-08" db="EMBL/GenBank/DDBJ databases">
        <title>Genomic Encyclopedia of Archaeal and Bacterial Type Strains, Phase II (KMG-II): from individual species to whole genera.</title>
        <authorList>
            <person name="Goeker M."/>
        </authorList>
    </citation>
    <scope>NUCLEOTIDE SEQUENCE [LARGE SCALE GENOMIC DNA]</scope>
    <source>
        <strain evidence="1 2">DSM 100880</strain>
    </source>
</reference>
<dbReference type="AlphaFoldDB" id="A0A3E0EL08"/>
<evidence type="ECO:0000313" key="2">
    <source>
        <dbReference type="Proteomes" id="UP000257136"/>
    </source>
</evidence>
<name>A0A3E0EL08_9FLAO</name>